<keyword evidence="1" id="KW-0472">Membrane</keyword>
<protein>
    <submittedName>
        <fullName evidence="3">GNAT family N-acetyltransferase</fullName>
        <ecNumber evidence="3">2.3.-.-</ecNumber>
    </submittedName>
</protein>
<accession>A0ABV6JBK5</accession>
<evidence type="ECO:0000313" key="3">
    <source>
        <dbReference type="EMBL" id="MFC0393288.1"/>
    </source>
</evidence>
<keyword evidence="1" id="KW-1133">Transmembrane helix</keyword>
<dbReference type="Pfam" id="PF13302">
    <property type="entry name" value="Acetyltransf_3"/>
    <property type="match status" value="1"/>
</dbReference>
<dbReference type="InterPro" id="IPR016181">
    <property type="entry name" value="Acyl_CoA_acyltransferase"/>
</dbReference>
<dbReference type="CDD" id="cd04301">
    <property type="entry name" value="NAT_SF"/>
    <property type="match status" value="1"/>
</dbReference>
<evidence type="ECO:0000313" key="4">
    <source>
        <dbReference type="Proteomes" id="UP001589818"/>
    </source>
</evidence>
<reference evidence="3 4" key="1">
    <citation type="submission" date="2024-09" db="EMBL/GenBank/DDBJ databases">
        <authorList>
            <person name="Sun Q."/>
            <person name="Mori K."/>
        </authorList>
    </citation>
    <scope>NUCLEOTIDE SEQUENCE [LARGE SCALE GENOMIC DNA]</scope>
    <source>
        <strain evidence="3 4">CCM 4839</strain>
    </source>
</reference>
<dbReference type="EMBL" id="JBHLVF010000032">
    <property type="protein sequence ID" value="MFC0393288.1"/>
    <property type="molecule type" value="Genomic_DNA"/>
</dbReference>
<keyword evidence="3" id="KW-0012">Acyltransferase</keyword>
<evidence type="ECO:0000256" key="1">
    <source>
        <dbReference type="SAM" id="Phobius"/>
    </source>
</evidence>
<dbReference type="SUPFAM" id="SSF55729">
    <property type="entry name" value="Acyl-CoA N-acyltransferases (Nat)"/>
    <property type="match status" value="1"/>
</dbReference>
<name>A0ABV6JBK5_9BACL</name>
<keyword evidence="3" id="KW-0808">Transferase</keyword>
<feature type="domain" description="N-acetyltransferase" evidence="2">
    <location>
        <begin position="42"/>
        <end position="121"/>
    </location>
</feature>
<gene>
    <name evidence="3" type="ORF">ACFFJ8_18130</name>
</gene>
<feature type="transmembrane region" description="Helical" evidence="1">
    <location>
        <begin position="29"/>
        <end position="51"/>
    </location>
</feature>
<proteinExistence type="predicted"/>
<evidence type="ECO:0000259" key="2">
    <source>
        <dbReference type="Pfam" id="PF13302"/>
    </source>
</evidence>
<dbReference type="RefSeq" id="WP_204822079.1">
    <property type="nucleotide sequence ID" value="NZ_JANHOF010000029.1"/>
</dbReference>
<comment type="caution">
    <text evidence="3">The sequence shown here is derived from an EMBL/GenBank/DDBJ whole genome shotgun (WGS) entry which is preliminary data.</text>
</comment>
<dbReference type="EC" id="2.3.-.-" evidence="3"/>
<dbReference type="InterPro" id="IPR000182">
    <property type="entry name" value="GNAT_dom"/>
</dbReference>
<dbReference type="GO" id="GO:0016746">
    <property type="term" value="F:acyltransferase activity"/>
    <property type="evidence" value="ECO:0007669"/>
    <property type="project" value="UniProtKB-KW"/>
</dbReference>
<keyword evidence="4" id="KW-1185">Reference proteome</keyword>
<dbReference type="Gene3D" id="3.40.630.30">
    <property type="match status" value="1"/>
</dbReference>
<dbReference type="Proteomes" id="UP001589818">
    <property type="component" value="Unassembled WGS sequence"/>
</dbReference>
<organism evidence="3 4">
    <name type="scientific">Paenibacillus mendelii</name>
    <dbReference type="NCBI Taxonomy" id="206163"/>
    <lineage>
        <taxon>Bacteria</taxon>
        <taxon>Bacillati</taxon>
        <taxon>Bacillota</taxon>
        <taxon>Bacilli</taxon>
        <taxon>Bacillales</taxon>
        <taxon>Paenibacillaceae</taxon>
        <taxon>Paenibacillus</taxon>
    </lineage>
</organism>
<keyword evidence="1" id="KW-0812">Transmembrane</keyword>
<sequence length="128" mass="14118">MGKIVIVAFSVILLGTLLGLGSGNASSWAWIVLVISIVGLVFTMEDVEAFYQDMISRKLCWSVEFEGRCIGLARLTVDETDHRARYATGIFDPSLWGSGLGTEMTQLVLQYAFETLKLHRVDLQFAAA</sequence>